<dbReference type="GO" id="GO:0005993">
    <property type="term" value="P:trehalose catabolic process"/>
    <property type="evidence" value="ECO:0007669"/>
    <property type="project" value="UniProtKB-ARBA"/>
</dbReference>
<feature type="compositionally biased region" description="Basic and acidic residues" evidence="12">
    <location>
        <begin position="596"/>
        <end position="608"/>
    </location>
</feature>
<evidence type="ECO:0000313" key="15">
    <source>
        <dbReference type="EMBL" id="MPY43916.1"/>
    </source>
</evidence>
<evidence type="ECO:0000256" key="8">
    <source>
        <dbReference type="ARBA" id="ARBA00030473"/>
    </source>
</evidence>
<dbReference type="FunFam" id="1.50.10.10:FF:000005">
    <property type="entry name" value="Glycosyl hydrolase, glucoamylase"/>
    <property type="match status" value="1"/>
</dbReference>
<dbReference type="AlphaFoldDB" id="A0A5N8WAU5"/>
<evidence type="ECO:0000256" key="5">
    <source>
        <dbReference type="ARBA" id="ARBA00022801"/>
    </source>
</evidence>
<proteinExistence type="inferred from homology"/>
<comment type="pathway">
    <text evidence="11">Glycan degradation; trehalose degradation; D-glucose from alpha,alpha-trehalose: step 1/1.</text>
</comment>
<dbReference type="Proteomes" id="UP000326979">
    <property type="component" value="Unassembled WGS sequence"/>
</dbReference>
<evidence type="ECO:0000256" key="2">
    <source>
        <dbReference type="ARBA" id="ARBA00006188"/>
    </source>
</evidence>
<dbReference type="InterPro" id="IPR008928">
    <property type="entry name" value="6-hairpin_glycosidase_sf"/>
</dbReference>
<dbReference type="EC" id="3.2.1.28" evidence="3"/>
<dbReference type="Pfam" id="PF19291">
    <property type="entry name" value="TREH_N"/>
    <property type="match status" value="1"/>
</dbReference>
<dbReference type="InterPro" id="IPR012341">
    <property type="entry name" value="6hp_glycosidase-like_sf"/>
</dbReference>
<keyword evidence="5 15" id="KW-0378">Hydrolase</keyword>
<organism evidence="15 16">
    <name type="scientific">Streptomyces phyllanthi</name>
    <dbReference type="NCBI Taxonomy" id="1803180"/>
    <lineage>
        <taxon>Bacteria</taxon>
        <taxon>Bacillati</taxon>
        <taxon>Actinomycetota</taxon>
        <taxon>Actinomycetes</taxon>
        <taxon>Kitasatosporales</taxon>
        <taxon>Streptomycetaceae</taxon>
        <taxon>Streptomyces</taxon>
    </lineage>
</organism>
<dbReference type="InterPro" id="IPR011613">
    <property type="entry name" value="GH15-like"/>
</dbReference>
<dbReference type="Gene3D" id="1.50.10.10">
    <property type="match status" value="1"/>
</dbReference>
<reference evidence="15 16" key="1">
    <citation type="submission" date="2019-07" db="EMBL/GenBank/DDBJ databases">
        <title>New species of Amycolatopsis and Streptomyces.</title>
        <authorList>
            <person name="Duangmal K."/>
            <person name="Teo W.F.A."/>
            <person name="Lipun K."/>
        </authorList>
    </citation>
    <scope>NUCLEOTIDE SEQUENCE [LARGE SCALE GENOMIC DNA]</scope>
    <source>
        <strain evidence="15 16">TISTR 2346</strain>
    </source>
</reference>
<sequence length="618" mass="68798">MPGRIEDYALVGDLLTAGLVGRDGSLDWLCLPRFDSPACFAALLGGPDNGRWLIAPANQDGHDGPSARRRYRGDTLVLDTEWATPTGRVRVTDLMPPRGDAPRVIRVVEGLSGGVDMRVDLRLRFDYGRVLPWMRRLDGALTAIAGPESVWLRTPVRLTAHGHTHTARFRVTAGERIPFVLAWHPSHLPAPAPVDAFEALRATETYWTEWLRPLTYDGPYRDAVARSLITLKALTYEPTGGIVAAPTTSLPEDIGSTRNWDYRYCWLRDAGLTLEAFLRSGFTAEADAWRAWLERAVAGRAQDIQIMYGIAGERRLTEWEADWLPGYEGSRPVRIGNAAAGQQQLDVPGEVMDTLHLTIRSGLRPRHHLLALQRVLLDHLERVWSDPDQGLWETRGAPRHHVHSKVMCWVAFDRAVRLAEGHARPGPVERWRGVRDRIHREVCEKGFDPVRSTFTRSYGSDHLDAALLLIPQTGFLPPDDPRVVGTVEAVRHELDSGGLVSRYSAGGGTSPDGLAGPEGTFLACSFWLADALLLTGREDEARALFERLLALRNDVGLLAEEYDPVARRQLGNFPQAFTHVPLIRVAYELDRHATEHRRGVARRGEENRSTAFPEGPLG</sequence>
<evidence type="ECO:0000256" key="9">
    <source>
        <dbReference type="ARBA" id="ARBA00031637"/>
    </source>
</evidence>
<feature type="domain" description="GH15-like" evidence="13">
    <location>
        <begin position="218"/>
        <end position="587"/>
    </location>
</feature>
<dbReference type="EMBL" id="VJZE01000270">
    <property type="protein sequence ID" value="MPY43916.1"/>
    <property type="molecule type" value="Genomic_DNA"/>
</dbReference>
<evidence type="ECO:0000256" key="4">
    <source>
        <dbReference type="ARBA" id="ARBA00019905"/>
    </source>
</evidence>
<keyword evidence="7" id="KW-0326">Glycosidase</keyword>
<comment type="catalytic activity">
    <reaction evidence="1">
        <text>alpha,alpha-trehalose + H2O = alpha-D-glucose + beta-D-glucose</text>
        <dbReference type="Rhea" id="RHEA:32675"/>
        <dbReference type="ChEBI" id="CHEBI:15377"/>
        <dbReference type="ChEBI" id="CHEBI:15903"/>
        <dbReference type="ChEBI" id="CHEBI:16551"/>
        <dbReference type="ChEBI" id="CHEBI:17925"/>
        <dbReference type="EC" id="3.2.1.28"/>
    </reaction>
</comment>
<evidence type="ECO:0000256" key="1">
    <source>
        <dbReference type="ARBA" id="ARBA00001576"/>
    </source>
</evidence>
<comment type="caution">
    <text evidence="15">The sequence shown here is derived from an EMBL/GenBank/DDBJ whole genome shotgun (WGS) entry which is preliminary data.</text>
</comment>
<evidence type="ECO:0000313" key="16">
    <source>
        <dbReference type="Proteomes" id="UP000326979"/>
    </source>
</evidence>
<evidence type="ECO:0000259" key="13">
    <source>
        <dbReference type="Pfam" id="PF00723"/>
    </source>
</evidence>
<dbReference type="RefSeq" id="WP_152788855.1">
    <property type="nucleotide sequence ID" value="NZ_BAABEQ010000025.1"/>
</dbReference>
<dbReference type="InterPro" id="IPR045582">
    <property type="entry name" value="Trehalase-like_N"/>
</dbReference>
<keyword evidence="16" id="KW-1185">Reference proteome</keyword>
<comment type="similarity">
    <text evidence="2">Belongs to the glycosyl hydrolase 15 family.</text>
</comment>
<dbReference type="GO" id="GO:0004555">
    <property type="term" value="F:alpha,alpha-trehalase activity"/>
    <property type="evidence" value="ECO:0007669"/>
    <property type="project" value="UniProtKB-EC"/>
</dbReference>
<dbReference type="SUPFAM" id="SSF48208">
    <property type="entry name" value="Six-hairpin glycosidases"/>
    <property type="match status" value="1"/>
</dbReference>
<dbReference type="PANTHER" id="PTHR31616">
    <property type="entry name" value="TREHALASE"/>
    <property type="match status" value="1"/>
</dbReference>
<name>A0A5N8WAU5_9ACTN</name>
<feature type="region of interest" description="Disordered" evidence="12">
    <location>
        <begin position="596"/>
        <end position="618"/>
    </location>
</feature>
<protein>
    <recommendedName>
        <fullName evidence="4">Trehalase</fullName>
        <ecNumber evidence="3">3.2.1.28</ecNumber>
    </recommendedName>
    <alternativeName>
        <fullName evidence="8">Alpha,alpha-trehalase</fullName>
    </alternativeName>
    <alternativeName>
        <fullName evidence="9">Alpha,alpha-trehalose glucohydrolase</fullName>
    </alternativeName>
</protein>
<gene>
    <name evidence="15" type="ORF">FNH04_29655</name>
</gene>
<feature type="domain" description="Trehalase-like N-terminal" evidence="14">
    <location>
        <begin position="4"/>
        <end position="182"/>
    </location>
</feature>
<evidence type="ECO:0000256" key="3">
    <source>
        <dbReference type="ARBA" id="ARBA00012757"/>
    </source>
</evidence>
<evidence type="ECO:0000256" key="12">
    <source>
        <dbReference type="SAM" id="MobiDB-lite"/>
    </source>
</evidence>
<evidence type="ECO:0000256" key="6">
    <source>
        <dbReference type="ARBA" id="ARBA00023277"/>
    </source>
</evidence>
<dbReference type="Pfam" id="PF00723">
    <property type="entry name" value="Glyco_hydro_15"/>
    <property type="match status" value="1"/>
</dbReference>
<accession>A0A5N8WAU5</accession>
<dbReference type="OrthoDB" id="3902805at2"/>
<evidence type="ECO:0000256" key="7">
    <source>
        <dbReference type="ARBA" id="ARBA00023295"/>
    </source>
</evidence>
<dbReference type="PANTHER" id="PTHR31616:SF0">
    <property type="entry name" value="GLUCAN 1,4-ALPHA-GLUCOSIDASE"/>
    <property type="match status" value="1"/>
</dbReference>
<comment type="cofactor">
    <cofactor evidence="10">
        <name>phosphate</name>
        <dbReference type="ChEBI" id="CHEBI:43474"/>
    </cofactor>
</comment>
<evidence type="ECO:0000259" key="14">
    <source>
        <dbReference type="Pfam" id="PF19291"/>
    </source>
</evidence>
<evidence type="ECO:0000256" key="10">
    <source>
        <dbReference type="ARBA" id="ARBA00053030"/>
    </source>
</evidence>
<keyword evidence="6" id="KW-0119">Carbohydrate metabolism</keyword>
<evidence type="ECO:0000256" key="11">
    <source>
        <dbReference type="ARBA" id="ARBA00060615"/>
    </source>
</evidence>